<reference evidence="2 3" key="1">
    <citation type="journal article" date="2016" name="Mol. Biol. Evol.">
        <title>Comparative Genomics of Early-Diverging Mushroom-Forming Fungi Provides Insights into the Origins of Lignocellulose Decay Capabilities.</title>
        <authorList>
            <person name="Nagy L.G."/>
            <person name="Riley R."/>
            <person name="Tritt A."/>
            <person name="Adam C."/>
            <person name="Daum C."/>
            <person name="Floudas D."/>
            <person name="Sun H."/>
            <person name="Yadav J.S."/>
            <person name="Pangilinan J."/>
            <person name="Larsson K.H."/>
            <person name="Matsuura K."/>
            <person name="Barry K."/>
            <person name="Labutti K."/>
            <person name="Kuo R."/>
            <person name="Ohm R.A."/>
            <person name="Bhattacharya S.S."/>
            <person name="Shirouzu T."/>
            <person name="Yoshinaga Y."/>
            <person name="Martin F.M."/>
            <person name="Grigoriev I.V."/>
            <person name="Hibbett D.S."/>
        </authorList>
    </citation>
    <scope>NUCLEOTIDE SEQUENCE [LARGE SCALE GENOMIC DNA]</scope>
    <source>
        <strain evidence="2 3">TUFC12733</strain>
    </source>
</reference>
<evidence type="ECO:0000256" key="1">
    <source>
        <dbReference type="SAM" id="MobiDB-lite"/>
    </source>
</evidence>
<keyword evidence="3" id="KW-1185">Reference proteome</keyword>
<accession>A0A167N499</accession>
<sequence length="216" mass="24185">MICLRCMYQIPGQWSYLACQGANFDEAKYRSLSAHIRENSTYPKPLASLAAALSLLCGKARLPSLIPPSPHSHTFCPRPSSRSKPSARNPTLHIRTSGSDMHDMHIIIPVPRLRRASPERDWARSGWQDEQPRGRGRQKTVQSVLLWLSQIGPLPTVCSRTTTRLASNYCPSLDSHVINLEKYHQETAPQSRSHRRTSPTLTVAPAPQNTQLYSPA</sequence>
<evidence type="ECO:0000313" key="2">
    <source>
        <dbReference type="EMBL" id="KZO97332.1"/>
    </source>
</evidence>
<dbReference type="AlphaFoldDB" id="A0A167N499"/>
<dbReference type="Proteomes" id="UP000076738">
    <property type="component" value="Unassembled WGS sequence"/>
</dbReference>
<feature type="region of interest" description="Disordered" evidence="1">
    <location>
        <begin position="185"/>
        <end position="216"/>
    </location>
</feature>
<name>A0A167N499_CALVF</name>
<organism evidence="2 3">
    <name type="scientific">Calocera viscosa (strain TUFC12733)</name>
    <dbReference type="NCBI Taxonomy" id="1330018"/>
    <lineage>
        <taxon>Eukaryota</taxon>
        <taxon>Fungi</taxon>
        <taxon>Dikarya</taxon>
        <taxon>Basidiomycota</taxon>
        <taxon>Agaricomycotina</taxon>
        <taxon>Dacrymycetes</taxon>
        <taxon>Dacrymycetales</taxon>
        <taxon>Dacrymycetaceae</taxon>
        <taxon>Calocera</taxon>
    </lineage>
</organism>
<protein>
    <submittedName>
        <fullName evidence="2">Uncharacterized protein</fullName>
    </submittedName>
</protein>
<gene>
    <name evidence="2" type="ORF">CALVIDRAFT_84614</name>
</gene>
<feature type="compositionally biased region" description="Polar residues" evidence="1">
    <location>
        <begin position="207"/>
        <end position="216"/>
    </location>
</feature>
<feature type="region of interest" description="Disordered" evidence="1">
    <location>
        <begin position="69"/>
        <end position="96"/>
    </location>
</feature>
<feature type="compositionally biased region" description="Low complexity" evidence="1">
    <location>
        <begin position="71"/>
        <end position="90"/>
    </location>
</feature>
<dbReference type="EMBL" id="KV417280">
    <property type="protein sequence ID" value="KZO97332.1"/>
    <property type="molecule type" value="Genomic_DNA"/>
</dbReference>
<evidence type="ECO:0000313" key="3">
    <source>
        <dbReference type="Proteomes" id="UP000076738"/>
    </source>
</evidence>
<proteinExistence type="predicted"/>